<dbReference type="Gene3D" id="3.30.565.10">
    <property type="entry name" value="Histidine kinase-like ATPase, C-terminal domain"/>
    <property type="match status" value="1"/>
</dbReference>
<evidence type="ECO:0000256" key="3">
    <source>
        <dbReference type="ARBA" id="ARBA00022553"/>
    </source>
</evidence>
<dbReference type="InterPro" id="IPR036890">
    <property type="entry name" value="HATPase_C_sf"/>
</dbReference>
<name>A0A511YS66_9FLAO</name>
<evidence type="ECO:0000313" key="8">
    <source>
        <dbReference type="EMBL" id="GEN78041.1"/>
    </source>
</evidence>
<dbReference type="PROSITE" id="PS50109">
    <property type="entry name" value="HIS_KIN"/>
    <property type="match status" value="1"/>
</dbReference>
<feature type="domain" description="Histidine kinase" evidence="7">
    <location>
        <begin position="266"/>
        <end position="486"/>
    </location>
</feature>
<dbReference type="EC" id="2.7.13.3" evidence="2"/>
<dbReference type="CDD" id="cd00082">
    <property type="entry name" value="HisKA"/>
    <property type="match status" value="1"/>
</dbReference>
<keyword evidence="9" id="KW-1185">Reference proteome</keyword>
<dbReference type="RefSeq" id="WP_146944380.1">
    <property type="nucleotide sequence ID" value="NZ_BJYJ01000043.1"/>
</dbReference>
<keyword evidence="4" id="KW-0808">Transferase</keyword>
<evidence type="ECO:0000256" key="1">
    <source>
        <dbReference type="ARBA" id="ARBA00000085"/>
    </source>
</evidence>
<dbReference type="Gene3D" id="1.10.287.130">
    <property type="match status" value="1"/>
</dbReference>
<feature type="transmembrane region" description="Helical" evidence="6">
    <location>
        <begin position="12"/>
        <end position="32"/>
    </location>
</feature>
<evidence type="ECO:0000256" key="4">
    <source>
        <dbReference type="ARBA" id="ARBA00022679"/>
    </source>
</evidence>
<dbReference type="InterPro" id="IPR003661">
    <property type="entry name" value="HisK_dim/P_dom"/>
</dbReference>
<dbReference type="InterPro" id="IPR036097">
    <property type="entry name" value="HisK_dim/P_sf"/>
</dbReference>
<comment type="catalytic activity">
    <reaction evidence="1">
        <text>ATP + protein L-histidine = ADP + protein N-phospho-L-histidine.</text>
        <dbReference type="EC" id="2.7.13.3"/>
    </reaction>
</comment>
<dbReference type="CDD" id="cd00075">
    <property type="entry name" value="HATPase"/>
    <property type="match status" value="1"/>
</dbReference>
<keyword evidence="3" id="KW-0597">Phosphoprotein</keyword>
<dbReference type="SMART" id="SM00387">
    <property type="entry name" value="HATPase_c"/>
    <property type="match status" value="1"/>
</dbReference>
<keyword evidence="6" id="KW-0812">Transmembrane</keyword>
<keyword evidence="6" id="KW-1133">Transmembrane helix</keyword>
<dbReference type="AlphaFoldDB" id="A0A511YS66"/>
<evidence type="ECO:0000256" key="5">
    <source>
        <dbReference type="ARBA" id="ARBA00022777"/>
    </source>
</evidence>
<dbReference type="PRINTS" id="PR00344">
    <property type="entry name" value="BCTRLSENSOR"/>
</dbReference>
<evidence type="ECO:0000313" key="9">
    <source>
        <dbReference type="Proteomes" id="UP000321863"/>
    </source>
</evidence>
<evidence type="ECO:0000259" key="7">
    <source>
        <dbReference type="PROSITE" id="PS50109"/>
    </source>
</evidence>
<dbReference type="FunFam" id="3.30.565.10:FF:000006">
    <property type="entry name" value="Sensor histidine kinase WalK"/>
    <property type="match status" value="1"/>
</dbReference>
<sequence length="488" mass="56176">MKWLSNRYAYPLVIFAMIASIGLQAAWLIQLFRAQQVQVKRDLDQAVANAARMSEYLSVAQGHENNDNFRNFFLSPEWLQLKQAYTQMRRIGVASRFETELKNDSTRISMILKIANHRPPGPRKSRMISIFDDGETLESVMAADKKDLKRMDSLVKLECRRQQINEESFYLLYDYRTGKPESVKNWGKAKGAGYRSAHIGYNLNFFIHTYQLVVPSVIKTIIYRMRYYFISSLLMILLMALAFWFLFKVMRSERLYTKARLAFTGNMTHELKTPVAVIEAALDSITRYQLAKDPERLANYLNISKNEISRLNAMIDKVLNLEQLDNGEINLRPELYDVQQGLESVVSSMRLRDNSGSVAIHYFPSDEPCFVNGDPVHLTNVFYNLMDNAIKYSGPKAVINVTCTPTEDEVIIKIRDNGPGIAKMYHDRVFERFFRIPEKADIHPVKGTGLGLHYVKEIIIRHKGKIEVTSAPEQGAVFTIYLPAYHEI</sequence>
<evidence type="ECO:0000256" key="2">
    <source>
        <dbReference type="ARBA" id="ARBA00012438"/>
    </source>
</evidence>
<dbReference type="Pfam" id="PF00512">
    <property type="entry name" value="HisKA"/>
    <property type="match status" value="1"/>
</dbReference>
<dbReference type="InterPro" id="IPR004358">
    <property type="entry name" value="Sig_transdc_His_kin-like_C"/>
</dbReference>
<dbReference type="SUPFAM" id="SSF55874">
    <property type="entry name" value="ATPase domain of HSP90 chaperone/DNA topoisomerase II/histidine kinase"/>
    <property type="match status" value="1"/>
</dbReference>
<dbReference type="Proteomes" id="UP000321863">
    <property type="component" value="Unassembled WGS sequence"/>
</dbReference>
<dbReference type="Pfam" id="PF02518">
    <property type="entry name" value="HATPase_c"/>
    <property type="match status" value="1"/>
</dbReference>
<proteinExistence type="predicted"/>
<dbReference type="SMART" id="SM00388">
    <property type="entry name" value="HisKA"/>
    <property type="match status" value="1"/>
</dbReference>
<evidence type="ECO:0000256" key="6">
    <source>
        <dbReference type="SAM" id="Phobius"/>
    </source>
</evidence>
<dbReference type="OrthoDB" id="1933776at2"/>
<dbReference type="PANTHER" id="PTHR43547:SF2">
    <property type="entry name" value="HYBRID SIGNAL TRANSDUCTION HISTIDINE KINASE C"/>
    <property type="match status" value="1"/>
</dbReference>
<dbReference type="EMBL" id="BJYJ01000043">
    <property type="protein sequence ID" value="GEN78041.1"/>
    <property type="molecule type" value="Genomic_DNA"/>
</dbReference>
<dbReference type="GO" id="GO:0000155">
    <property type="term" value="F:phosphorelay sensor kinase activity"/>
    <property type="evidence" value="ECO:0007669"/>
    <property type="project" value="InterPro"/>
</dbReference>
<organism evidence="8 9">
    <name type="scientific">Chryseobacterium hagamense</name>
    <dbReference type="NCBI Taxonomy" id="395935"/>
    <lineage>
        <taxon>Bacteria</taxon>
        <taxon>Pseudomonadati</taxon>
        <taxon>Bacteroidota</taxon>
        <taxon>Flavobacteriia</taxon>
        <taxon>Flavobacteriales</taxon>
        <taxon>Weeksellaceae</taxon>
        <taxon>Chryseobacterium group</taxon>
        <taxon>Chryseobacterium</taxon>
    </lineage>
</organism>
<protein>
    <recommendedName>
        <fullName evidence="2">histidine kinase</fullName>
        <ecNumber evidence="2">2.7.13.3</ecNumber>
    </recommendedName>
</protein>
<dbReference type="InterPro" id="IPR005467">
    <property type="entry name" value="His_kinase_dom"/>
</dbReference>
<accession>A0A511YS66</accession>
<reference evidence="8 9" key="1">
    <citation type="submission" date="2019-07" db="EMBL/GenBank/DDBJ databases">
        <title>Whole genome shotgun sequence of Chryseobacterium hagamense NBRC 105253.</title>
        <authorList>
            <person name="Hosoyama A."/>
            <person name="Uohara A."/>
            <person name="Ohji S."/>
            <person name="Ichikawa N."/>
        </authorList>
    </citation>
    <scope>NUCLEOTIDE SEQUENCE [LARGE SCALE GENOMIC DNA]</scope>
    <source>
        <strain evidence="8 9">NBRC 105253</strain>
    </source>
</reference>
<keyword evidence="6" id="KW-0472">Membrane</keyword>
<feature type="transmembrane region" description="Helical" evidence="6">
    <location>
        <begin position="227"/>
        <end position="247"/>
    </location>
</feature>
<dbReference type="SUPFAM" id="SSF47384">
    <property type="entry name" value="Homodimeric domain of signal transducing histidine kinase"/>
    <property type="match status" value="1"/>
</dbReference>
<comment type="caution">
    <text evidence="8">The sequence shown here is derived from an EMBL/GenBank/DDBJ whole genome shotgun (WGS) entry which is preliminary data.</text>
</comment>
<keyword evidence="5" id="KW-0418">Kinase</keyword>
<dbReference type="InterPro" id="IPR003594">
    <property type="entry name" value="HATPase_dom"/>
</dbReference>
<dbReference type="PANTHER" id="PTHR43547">
    <property type="entry name" value="TWO-COMPONENT HISTIDINE KINASE"/>
    <property type="match status" value="1"/>
</dbReference>
<gene>
    <name evidence="8" type="ORF">CHA01nite_37810</name>
</gene>